<dbReference type="SUPFAM" id="SSF50249">
    <property type="entry name" value="Nucleic acid-binding proteins"/>
    <property type="match status" value="1"/>
</dbReference>
<feature type="compositionally biased region" description="Polar residues" evidence="3">
    <location>
        <begin position="175"/>
        <end position="188"/>
    </location>
</feature>
<dbReference type="InterPro" id="IPR012340">
    <property type="entry name" value="NA-bd_OB-fold"/>
</dbReference>
<dbReference type="Pfam" id="PF00436">
    <property type="entry name" value="SSB"/>
    <property type="match status" value="1"/>
</dbReference>
<gene>
    <name evidence="4" type="ORF">EMO91_01190</name>
</gene>
<dbReference type="RefSeq" id="WP_150378539.1">
    <property type="nucleotide sequence ID" value="NZ_RZUH01000001.1"/>
</dbReference>
<dbReference type="Gene3D" id="2.40.50.140">
    <property type="entry name" value="Nucleic acid-binding proteins"/>
    <property type="match status" value="1"/>
</dbReference>
<reference evidence="4 5" key="1">
    <citation type="journal article" date="2019" name="Syst. Appl. Microbiol.">
        <title>Characterization of Bifidobacterium species in feaces of the Egyptian fruit bat: Description of B. vespertilionis sp. nov. and B. rousetti sp. nov.</title>
        <authorList>
            <person name="Modesto M."/>
            <person name="Satti M."/>
            <person name="Watanabe K."/>
            <person name="Puglisi E."/>
            <person name="Morelli L."/>
            <person name="Huang C.-H."/>
            <person name="Liou J.-S."/>
            <person name="Miyashita M."/>
            <person name="Tamura T."/>
            <person name="Saito S."/>
            <person name="Mori K."/>
            <person name="Huang L."/>
            <person name="Sciavilla P."/>
            <person name="Sandri C."/>
            <person name="Spiezio C."/>
            <person name="Vitali F."/>
            <person name="Cavalieri D."/>
            <person name="Perpetuini G."/>
            <person name="Tofalo R."/>
            <person name="Bonetti A."/>
            <person name="Arita M."/>
            <person name="Mattarelli P."/>
        </authorList>
    </citation>
    <scope>NUCLEOTIDE SEQUENCE [LARGE SCALE GENOMIC DNA]</scope>
    <source>
        <strain evidence="4 5">RST17</strain>
    </source>
</reference>
<dbReference type="PROSITE" id="PS50935">
    <property type="entry name" value="SSB"/>
    <property type="match status" value="1"/>
</dbReference>
<dbReference type="Proteomes" id="UP000410049">
    <property type="component" value="Unassembled WGS sequence"/>
</dbReference>
<dbReference type="CDD" id="cd04496">
    <property type="entry name" value="SSB_OBF"/>
    <property type="match status" value="1"/>
</dbReference>
<dbReference type="InterPro" id="IPR000424">
    <property type="entry name" value="Primosome_PriB/ssb"/>
</dbReference>
<sequence length="235" mass="24252">MAHQQAAVTVTGFVAGELVKAGTDAFPVLTFRMGSTRSRFNQNTRQWEDYATAWLTVKAFRAMALNAKQSLRRGDRIIVVGVLNTEQWTTPAGESRSRTVIEATNIGHDLTFGTTSLDKLSRNIGGSNGQANADDAGESRGIANTGSAGDLGNGGGSGSGGVQPVTLGVDEQRESQYTAPAPTAQNGVAPNGFSPGADSAETYGDVGEPGTDSADSSEPYADGFADAPDEGEGAF</sequence>
<evidence type="ECO:0000313" key="4">
    <source>
        <dbReference type="EMBL" id="KAA8829638.1"/>
    </source>
</evidence>
<evidence type="ECO:0000256" key="1">
    <source>
        <dbReference type="ARBA" id="ARBA00023125"/>
    </source>
</evidence>
<organism evidence="4 5">
    <name type="scientific">Bifidobacterium myosotis</name>
    <dbReference type="NCBI Taxonomy" id="1630166"/>
    <lineage>
        <taxon>Bacteria</taxon>
        <taxon>Bacillati</taxon>
        <taxon>Actinomycetota</taxon>
        <taxon>Actinomycetes</taxon>
        <taxon>Bifidobacteriales</taxon>
        <taxon>Bifidobacteriaceae</taxon>
        <taxon>Bifidobacterium</taxon>
    </lineage>
</organism>
<comment type="caution">
    <text evidence="4">The sequence shown here is derived from an EMBL/GenBank/DDBJ whole genome shotgun (WGS) entry which is preliminary data.</text>
</comment>
<feature type="region of interest" description="Disordered" evidence="3">
    <location>
        <begin position="123"/>
        <end position="235"/>
    </location>
</feature>
<protein>
    <submittedName>
        <fullName evidence="4">Single-stranded DNA-binding protein</fullName>
    </submittedName>
</protein>
<proteinExistence type="predicted"/>
<accession>A0A5M9ZQ53</accession>
<name>A0A5M9ZQ53_9BIFI</name>
<dbReference type="EMBL" id="RZUH01000001">
    <property type="protein sequence ID" value="KAA8829638.1"/>
    <property type="molecule type" value="Genomic_DNA"/>
</dbReference>
<feature type="compositionally biased region" description="Gly residues" evidence="3">
    <location>
        <begin position="149"/>
        <end position="161"/>
    </location>
</feature>
<dbReference type="GO" id="GO:0003697">
    <property type="term" value="F:single-stranded DNA binding"/>
    <property type="evidence" value="ECO:0007669"/>
    <property type="project" value="InterPro"/>
</dbReference>
<evidence type="ECO:0000256" key="3">
    <source>
        <dbReference type="SAM" id="MobiDB-lite"/>
    </source>
</evidence>
<evidence type="ECO:0000256" key="2">
    <source>
        <dbReference type="PROSITE-ProRule" id="PRU00252"/>
    </source>
</evidence>
<keyword evidence="1 2" id="KW-0238">DNA-binding</keyword>
<evidence type="ECO:0000313" key="5">
    <source>
        <dbReference type="Proteomes" id="UP000410049"/>
    </source>
</evidence>
<dbReference type="AlphaFoldDB" id="A0A5M9ZQ53"/>